<accession>A0A239F9V7</accession>
<dbReference type="STRING" id="398843.A3K89_19655"/>
<organism evidence="9 10">
    <name type="scientific">Rhodococcoides kyotonense</name>
    <dbReference type="NCBI Taxonomy" id="398843"/>
    <lineage>
        <taxon>Bacteria</taxon>
        <taxon>Bacillati</taxon>
        <taxon>Actinomycetota</taxon>
        <taxon>Actinomycetes</taxon>
        <taxon>Mycobacteriales</taxon>
        <taxon>Nocardiaceae</taxon>
        <taxon>Rhodococcoides</taxon>
    </lineage>
</organism>
<evidence type="ECO:0000313" key="9">
    <source>
        <dbReference type="EMBL" id="SNS53607.1"/>
    </source>
</evidence>
<keyword evidence="10" id="KW-1185">Reference proteome</keyword>
<gene>
    <name evidence="9" type="ORF">SAMN05421642_103186</name>
</gene>
<dbReference type="FunFam" id="1.20.58.220:FF:000004">
    <property type="entry name" value="Phosphate-specific transport system accessory protein PhoU"/>
    <property type="match status" value="1"/>
</dbReference>
<feature type="domain" description="PhoU" evidence="8">
    <location>
        <begin position="17"/>
        <end position="104"/>
    </location>
</feature>
<evidence type="ECO:0000256" key="6">
    <source>
        <dbReference type="ARBA" id="ARBA00022592"/>
    </source>
</evidence>
<protein>
    <recommendedName>
        <fullName evidence="7">Phosphate-specific transport system accessory protein PhoU</fullName>
    </recommendedName>
</protein>
<evidence type="ECO:0000259" key="8">
    <source>
        <dbReference type="Pfam" id="PF01895"/>
    </source>
</evidence>
<dbReference type="OrthoDB" id="9814256at2"/>
<dbReference type="EMBL" id="FZOW01000003">
    <property type="protein sequence ID" value="SNS53607.1"/>
    <property type="molecule type" value="Genomic_DNA"/>
</dbReference>
<comment type="subcellular location">
    <subcellularLocation>
        <location evidence="1 7">Cytoplasm</location>
    </subcellularLocation>
</comment>
<evidence type="ECO:0000313" key="10">
    <source>
        <dbReference type="Proteomes" id="UP000198327"/>
    </source>
</evidence>
<evidence type="ECO:0000256" key="4">
    <source>
        <dbReference type="ARBA" id="ARBA00022448"/>
    </source>
</evidence>
<feature type="domain" description="PhoU" evidence="8">
    <location>
        <begin position="122"/>
        <end position="204"/>
    </location>
</feature>
<dbReference type="GO" id="GO:0030643">
    <property type="term" value="P:intracellular phosphate ion homeostasis"/>
    <property type="evidence" value="ECO:0007669"/>
    <property type="project" value="InterPro"/>
</dbReference>
<reference evidence="10" key="1">
    <citation type="submission" date="2017-06" db="EMBL/GenBank/DDBJ databases">
        <authorList>
            <person name="Varghese N."/>
            <person name="Submissions S."/>
        </authorList>
    </citation>
    <scope>NUCLEOTIDE SEQUENCE [LARGE SCALE GENOMIC DNA]</scope>
    <source>
        <strain evidence="10">JCM 23211</strain>
    </source>
</reference>
<evidence type="ECO:0000256" key="7">
    <source>
        <dbReference type="PIRNR" id="PIRNR003107"/>
    </source>
</evidence>
<sequence>MRENYNNRLDTLSADLAEICRLAEDAMASATKALLTADLGLAETTISSREQIDALAAQWEQNAFSVLALQSPVALDLRIMVSGIHIVADLQRMGGLAIHIAELVRRRHPAHVLPAEVEGVFADMGRVAVEQADATREVLLTRDADLASELRLKDEAMDELHRSLFTLTAAPDWPHGVPTAVDVTLLGRFYERFSDHTVEVAKRVIFLVTGEFRRDEA</sequence>
<dbReference type="AlphaFoldDB" id="A0A239F9V7"/>
<evidence type="ECO:0000256" key="1">
    <source>
        <dbReference type="ARBA" id="ARBA00004496"/>
    </source>
</evidence>
<dbReference type="Gene3D" id="1.20.58.220">
    <property type="entry name" value="Phosphate transport system protein phou homolog 2, domain 2"/>
    <property type="match status" value="1"/>
</dbReference>
<dbReference type="InterPro" id="IPR026022">
    <property type="entry name" value="PhoU_dom"/>
</dbReference>
<dbReference type="PIRSF" id="PIRSF003107">
    <property type="entry name" value="PhoU"/>
    <property type="match status" value="1"/>
</dbReference>
<dbReference type="GO" id="GO:0005737">
    <property type="term" value="C:cytoplasm"/>
    <property type="evidence" value="ECO:0007669"/>
    <property type="project" value="UniProtKB-SubCell"/>
</dbReference>
<name>A0A239F9V7_9NOCA</name>
<dbReference type="SUPFAM" id="SSF109755">
    <property type="entry name" value="PhoU-like"/>
    <property type="match status" value="1"/>
</dbReference>
<dbReference type="RefSeq" id="WP_089244252.1">
    <property type="nucleotide sequence ID" value="NZ_FZOW01000003.1"/>
</dbReference>
<dbReference type="InterPro" id="IPR028366">
    <property type="entry name" value="PhoU"/>
</dbReference>
<keyword evidence="5 7" id="KW-0963">Cytoplasm</keyword>
<comment type="subunit">
    <text evidence="3 7">Homodimer.</text>
</comment>
<dbReference type="GO" id="GO:0045936">
    <property type="term" value="P:negative regulation of phosphate metabolic process"/>
    <property type="evidence" value="ECO:0007669"/>
    <property type="project" value="InterPro"/>
</dbReference>
<evidence type="ECO:0000256" key="2">
    <source>
        <dbReference type="ARBA" id="ARBA00008107"/>
    </source>
</evidence>
<evidence type="ECO:0000256" key="3">
    <source>
        <dbReference type="ARBA" id="ARBA00011738"/>
    </source>
</evidence>
<dbReference type="Proteomes" id="UP000198327">
    <property type="component" value="Unassembled WGS sequence"/>
</dbReference>
<comment type="function">
    <text evidence="7">Plays a role in the regulation of phosphate uptake.</text>
</comment>
<dbReference type="Pfam" id="PF01895">
    <property type="entry name" value="PhoU"/>
    <property type="match status" value="2"/>
</dbReference>
<dbReference type="PANTHER" id="PTHR42930">
    <property type="entry name" value="PHOSPHATE-SPECIFIC TRANSPORT SYSTEM ACCESSORY PROTEIN PHOU"/>
    <property type="match status" value="1"/>
</dbReference>
<dbReference type="GO" id="GO:0006817">
    <property type="term" value="P:phosphate ion transport"/>
    <property type="evidence" value="ECO:0007669"/>
    <property type="project" value="UniProtKB-KW"/>
</dbReference>
<comment type="similarity">
    <text evidence="2 7">Belongs to the PhoU family.</text>
</comment>
<dbReference type="InterPro" id="IPR038078">
    <property type="entry name" value="PhoU-like_sf"/>
</dbReference>
<proteinExistence type="inferred from homology"/>
<keyword evidence="4 7" id="KW-0813">Transport</keyword>
<evidence type="ECO:0000256" key="5">
    <source>
        <dbReference type="ARBA" id="ARBA00022490"/>
    </source>
</evidence>
<dbReference type="NCBIfam" id="TIGR02135">
    <property type="entry name" value="phoU_full"/>
    <property type="match status" value="1"/>
</dbReference>
<keyword evidence="6 7" id="KW-0592">Phosphate transport</keyword>
<dbReference type="PANTHER" id="PTHR42930:SF3">
    <property type="entry name" value="PHOSPHATE-SPECIFIC TRANSPORT SYSTEM ACCESSORY PROTEIN PHOU"/>
    <property type="match status" value="1"/>
</dbReference>